<accession>T0SE25</accession>
<dbReference type="PANTHER" id="PTHR24388:SF54">
    <property type="entry name" value="PROTEIN ESCARGOT"/>
    <property type="match status" value="1"/>
</dbReference>
<evidence type="ECO:0000256" key="4">
    <source>
        <dbReference type="ARBA" id="ARBA00022771"/>
    </source>
</evidence>
<evidence type="ECO:0000256" key="6">
    <source>
        <dbReference type="ARBA" id="ARBA00023242"/>
    </source>
</evidence>
<dbReference type="InterPro" id="IPR036236">
    <property type="entry name" value="Znf_C2H2_sf"/>
</dbReference>
<dbReference type="GeneID" id="19941833"/>
<feature type="domain" description="C2H2-type" evidence="8">
    <location>
        <begin position="237"/>
        <end position="265"/>
    </location>
</feature>
<dbReference type="RefSeq" id="XP_008604841.1">
    <property type="nucleotide sequence ID" value="XM_008606619.1"/>
</dbReference>
<evidence type="ECO:0000256" key="7">
    <source>
        <dbReference type="PROSITE-ProRule" id="PRU00042"/>
    </source>
</evidence>
<feature type="domain" description="C2H2-type" evidence="8">
    <location>
        <begin position="20"/>
        <end position="47"/>
    </location>
</feature>
<dbReference type="SMART" id="SM00355">
    <property type="entry name" value="ZnF_C2H2"/>
    <property type="match status" value="8"/>
</dbReference>
<feature type="domain" description="C2H2-type" evidence="8">
    <location>
        <begin position="208"/>
        <end position="236"/>
    </location>
</feature>
<dbReference type="GO" id="GO:0008270">
    <property type="term" value="F:zinc ion binding"/>
    <property type="evidence" value="ECO:0007669"/>
    <property type="project" value="UniProtKB-KW"/>
</dbReference>
<feature type="domain" description="C2H2-type" evidence="8">
    <location>
        <begin position="48"/>
        <end position="78"/>
    </location>
</feature>
<dbReference type="PROSITE" id="PS00028">
    <property type="entry name" value="ZINC_FINGER_C2H2_1"/>
    <property type="match status" value="8"/>
</dbReference>
<dbReference type="PROSITE" id="PS50157">
    <property type="entry name" value="ZINC_FINGER_C2H2_2"/>
    <property type="match status" value="8"/>
</dbReference>
<evidence type="ECO:0000256" key="3">
    <source>
        <dbReference type="ARBA" id="ARBA00022737"/>
    </source>
</evidence>
<dbReference type="EMBL" id="JH767134">
    <property type="protein sequence ID" value="EQC41127.1"/>
    <property type="molecule type" value="Genomic_DNA"/>
</dbReference>
<name>T0SE25_SAPDV</name>
<keyword evidence="10" id="KW-1185">Reference proteome</keyword>
<keyword evidence="6" id="KW-0539">Nucleus</keyword>
<organism evidence="9 10">
    <name type="scientific">Saprolegnia diclina (strain VS20)</name>
    <dbReference type="NCBI Taxonomy" id="1156394"/>
    <lineage>
        <taxon>Eukaryota</taxon>
        <taxon>Sar</taxon>
        <taxon>Stramenopiles</taxon>
        <taxon>Oomycota</taxon>
        <taxon>Saprolegniomycetes</taxon>
        <taxon>Saprolegniales</taxon>
        <taxon>Saprolegniaceae</taxon>
        <taxon>Saprolegnia</taxon>
    </lineage>
</organism>
<dbReference type="InterPro" id="IPR013087">
    <property type="entry name" value="Znf_C2H2_type"/>
</dbReference>
<dbReference type="GO" id="GO:0000978">
    <property type="term" value="F:RNA polymerase II cis-regulatory region sequence-specific DNA binding"/>
    <property type="evidence" value="ECO:0007669"/>
    <property type="project" value="TreeGrafter"/>
</dbReference>
<dbReference type="eggNOG" id="KOG1721">
    <property type="taxonomic scope" value="Eukaryota"/>
</dbReference>
<comment type="subcellular location">
    <subcellularLocation>
        <location evidence="1">Nucleus</location>
    </subcellularLocation>
</comment>
<dbReference type="GO" id="GO:0005634">
    <property type="term" value="C:nucleus"/>
    <property type="evidence" value="ECO:0007669"/>
    <property type="project" value="UniProtKB-SubCell"/>
</dbReference>
<dbReference type="Gene3D" id="3.30.160.60">
    <property type="entry name" value="Classic Zinc Finger"/>
    <property type="match status" value="5"/>
</dbReference>
<evidence type="ECO:0000259" key="8">
    <source>
        <dbReference type="PROSITE" id="PS50157"/>
    </source>
</evidence>
<dbReference type="OrthoDB" id="8117402at2759"/>
<dbReference type="Proteomes" id="UP000030762">
    <property type="component" value="Unassembled WGS sequence"/>
</dbReference>
<evidence type="ECO:0000256" key="1">
    <source>
        <dbReference type="ARBA" id="ARBA00004123"/>
    </source>
</evidence>
<evidence type="ECO:0000256" key="2">
    <source>
        <dbReference type="ARBA" id="ARBA00022723"/>
    </source>
</evidence>
<dbReference type="VEuPathDB" id="FungiDB:SDRG_01106"/>
<gene>
    <name evidence="9" type="ORF">SDRG_01106</name>
</gene>
<evidence type="ECO:0000256" key="5">
    <source>
        <dbReference type="ARBA" id="ARBA00022833"/>
    </source>
</evidence>
<dbReference type="FunFam" id="3.30.160.60:FF:000100">
    <property type="entry name" value="Zinc finger 45-like"/>
    <property type="match status" value="1"/>
</dbReference>
<sequence length="351" mass="39075">MDSGWDLVSDDGPDDQLRVHVCDDCGASFTKNAHLLQHQLSHTGERNFVCPHDACGKAYQRKDHLVRHVKAVHEDTKRAHVCDRCGAAFVYKHGLTRHVAAAHDNAARPYVCTVCQAAFKKKSGLQAHAFVHTGVIPFPCPEPGCTAAFTKKCLLTKHTLSSHSGATLTIGLSDVDVHFTCLVCHATLSSRKTLREHERLHEGAPTRFPCPDCGKTYLSKTNLNSHTRTVHERARRFACDVCLEVFTYKHVLKRHIARYHGDVDPQLRTPRQRQGLSQDKIRARLLGSQKMELPVLAPHDDDDGLWMQALVDGIQTNDMSPEAEMIPNLKAEIAPDVKPESTSLATIELLK</sequence>
<feature type="domain" description="C2H2-type" evidence="8">
    <location>
        <begin position="110"/>
        <end position="137"/>
    </location>
</feature>
<feature type="domain" description="C2H2-type" evidence="8">
    <location>
        <begin position="80"/>
        <end position="108"/>
    </location>
</feature>
<dbReference type="Pfam" id="PF00096">
    <property type="entry name" value="zf-C2H2"/>
    <property type="match status" value="4"/>
</dbReference>
<keyword evidence="5" id="KW-0862">Zinc</keyword>
<dbReference type="SUPFAM" id="SSF57667">
    <property type="entry name" value="beta-beta-alpha zinc fingers"/>
    <property type="match status" value="4"/>
</dbReference>
<reference evidence="9 10" key="1">
    <citation type="submission" date="2012-04" db="EMBL/GenBank/DDBJ databases">
        <title>The Genome Sequence of Saprolegnia declina VS20.</title>
        <authorList>
            <consortium name="The Broad Institute Genome Sequencing Platform"/>
            <person name="Russ C."/>
            <person name="Nusbaum C."/>
            <person name="Tyler B."/>
            <person name="van West P."/>
            <person name="Dieguez-Uribeondo J."/>
            <person name="de Bruijn I."/>
            <person name="Tripathy S."/>
            <person name="Jiang R."/>
            <person name="Young S.K."/>
            <person name="Zeng Q."/>
            <person name="Gargeya S."/>
            <person name="Fitzgerald M."/>
            <person name="Haas B."/>
            <person name="Abouelleil A."/>
            <person name="Alvarado L."/>
            <person name="Arachchi H.M."/>
            <person name="Berlin A."/>
            <person name="Chapman S.B."/>
            <person name="Goldberg J."/>
            <person name="Griggs A."/>
            <person name="Gujja S."/>
            <person name="Hansen M."/>
            <person name="Howarth C."/>
            <person name="Imamovic A."/>
            <person name="Larimer J."/>
            <person name="McCowen C."/>
            <person name="Montmayeur A."/>
            <person name="Murphy C."/>
            <person name="Neiman D."/>
            <person name="Pearson M."/>
            <person name="Priest M."/>
            <person name="Roberts A."/>
            <person name="Saif S."/>
            <person name="Shea T."/>
            <person name="Sisk P."/>
            <person name="Sykes S."/>
            <person name="Wortman J."/>
            <person name="Nusbaum C."/>
            <person name="Birren B."/>
        </authorList>
    </citation>
    <scope>NUCLEOTIDE SEQUENCE [LARGE SCALE GENOMIC DNA]</scope>
    <source>
        <strain evidence="9 10">VS20</strain>
    </source>
</reference>
<dbReference type="InterPro" id="IPR050527">
    <property type="entry name" value="Snail/Krueppel_Znf"/>
</dbReference>
<protein>
    <recommendedName>
        <fullName evidence="8">C2H2-type domain-containing protein</fullName>
    </recommendedName>
</protein>
<keyword evidence="2" id="KW-0479">Metal-binding</keyword>
<dbReference type="InParanoid" id="T0SE25"/>
<feature type="domain" description="C2H2-type" evidence="8">
    <location>
        <begin position="138"/>
        <end position="168"/>
    </location>
</feature>
<dbReference type="FunFam" id="3.30.160.60:FF:000145">
    <property type="entry name" value="Zinc finger protein 574"/>
    <property type="match status" value="1"/>
</dbReference>
<keyword evidence="4 7" id="KW-0863">Zinc-finger</keyword>
<dbReference type="GO" id="GO:0000981">
    <property type="term" value="F:DNA-binding transcription factor activity, RNA polymerase II-specific"/>
    <property type="evidence" value="ECO:0007669"/>
    <property type="project" value="TreeGrafter"/>
</dbReference>
<keyword evidence="3" id="KW-0677">Repeat</keyword>
<dbReference type="AlphaFoldDB" id="T0SE25"/>
<feature type="domain" description="C2H2-type" evidence="8">
    <location>
        <begin position="179"/>
        <end position="206"/>
    </location>
</feature>
<dbReference type="OMA" id="HYNAVHD"/>
<evidence type="ECO:0000313" key="9">
    <source>
        <dbReference type="EMBL" id="EQC41127.1"/>
    </source>
</evidence>
<proteinExistence type="predicted"/>
<dbReference type="STRING" id="1156394.T0SE25"/>
<evidence type="ECO:0000313" key="10">
    <source>
        <dbReference type="Proteomes" id="UP000030762"/>
    </source>
</evidence>
<dbReference type="PANTHER" id="PTHR24388">
    <property type="entry name" value="ZINC FINGER PROTEIN"/>
    <property type="match status" value="1"/>
</dbReference>